<dbReference type="HOGENOM" id="CLU_012538_3_0_1"/>
<organism evidence="9 10">
    <name type="scientific">Verruconis gallopava</name>
    <dbReference type="NCBI Taxonomy" id="253628"/>
    <lineage>
        <taxon>Eukaryota</taxon>
        <taxon>Fungi</taxon>
        <taxon>Dikarya</taxon>
        <taxon>Ascomycota</taxon>
        <taxon>Pezizomycotina</taxon>
        <taxon>Dothideomycetes</taxon>
        <taxon>Pleosporomycetidae</taxon>
        <taxon>Venturiales</taxon>
        <taxon>Sympoventuriaceae</taxon>
        <taxon>Verruconis</taxon>
    </lineage>
</organism>
<dbReference type="AlphaFoldDB" id="A0A0D2AK34"/>
<dbReference type="Gene3D" id="4.10.240.10">
    <property type="entry name" value="Zn(2)-C6 fungal-type DNA-binding domain"/>
    <property type="match status" value="1"/>
</dbReference>
<evidence type="ECO:0000313" key="10">
    <source>
        <dbReference type="Proteomes" id="UP000053259"/>
    </source>
</evidence>
<dbReference type="SMART" id="SM00066">
    <property type="entry name" value="GAL4"/>
    <property type="match status" value="1"/>
</dbReference>
<evidence type="ECO:0000259" key="8">
    <source>
        <dbReference type="PROSITE" id="PS50157"/>
    </source>
</evidence>
<dbReference type="InterPro" id="IPR013087">
    <property type="entry name" value="Znf_C2H2_type"/>
</dbReference>
<dbReference type="SUPFAM" id="SSF57701">
    <property type="entry name" value="Zn2/Cys6 DNA-binding domain"/>
    <property type="match status" value="1"/>
</dbReference>
<evidence type="ECO:0000256" key="1">
    <source>
        <dbReference type="ARBA" id="ARBA00022723"/>
    </source>
</evidence>
<keyword evidence="6" id="KW-0863">Zinc-finger</keyword>
<dbReference type="PROSITE" id="PS00463">
    <property type="entry name" value="ZN2_CY6_FUNGAL_1"/>
    <property type="match status" value="1"/>
</dbReference>
<dbReference type="GO" id="GO:0003677">
    <property type="term" value="F:DNA binding"/>
    <property type="evidence" value="ECO:0007669"/>
    <property type="project" value="InterPro"/>
</dbReference>
<dbReference type="EMBL" id="KN847534">
    <property type="protein sequence ID" value="KIW06920.1"/>
    <property type="molecule type" value="Genomic_DNA"/>
</dbReference>
<dbReference type="InterPro" id="IPR036864">
    <property type="entry name" value="Zn2-C6_fun-type_DNA-bd_sf"/>
</dbReference>
<dbReference type="InterPro" id="IPR007219">
    <property type="entry name" value="XnlR_reg_dom"/>
</dbReference>
<evidence type="ECO:0000259" key="7">
    <source>
        <dbReference type="PROSITE" id="PS50048"/>
    </source>
</evidence>
<keyword evidence="1" id="KW-0479">Metal-binding</keyword>
<dbReference type="PROSITE" id="PS50048">
    <property type="entry name" value="ZN2_CY6_FUNGAL_2"/>
    <property type="match status" value="1"/>
</dbReference>
<dbReference type="OrthoDB" id="3945418at2759"/>
<evidence type="ECO:0000313" key="9">
    <source>
        <dbReference type="EMBL" id="KIW06920.1"/>
    </source>
</evidence>
<feature type="domain" description="C2H2-type" evidence="8">
    <location>
        <begin position="25"/>
        <end position="54"/>
    </location>
</feature>
<dbReference type="PANTHER" id="PTHR47660">
    <property type="entry name" value="TRANSCRIPTION FACTOR WITH C2H2 AND ZN(2)-CYS(6) DNA BINDING DOMAIN (EUROFUNG)-RELATED-RELATED"/>
    <property type="match status" value="1"/>
</dbReference>
<protein>
    <recommendedName>
        <fullName evidence="11">Zn(2)-C6 fungal-type domain-containing protein</fullName>
    </recommendedName>
</protein>
<keyword evidence="3" id="KW-0805">Transcription regulation</keyword>
<keyword evidence="4" id="KW-0804">Transcription</keyword>
<keyword evidence="10" id="KW-1185">Reference proteome</keyword>
<name>A0A0D2AK34_9PEZI</name>
<dbReference type="Pfam" id="PF00172">
    <property type="entry name" value="Zn_clus"/>
    <property type="match status" value="1"/>
</dbReference>
<reference evidence="9 10" key="1">
    <citation type="submission" date="2015-01" db="EMBL/GenBank/DDBJ databases">
        <title>The Genome Sequence of Ochroconis gallopava CBS43764.</title>
        <authorList>
            <consortium name="The Broad Institute Genomics Platform"/>
            <person name="Cuomo C."/>
            <person name="de Hoog S."/>
            <person name="Gorbushina A."/>
            <person name="Stielow B."/>
            <person name="Teixiera M."/>
            <person name="Abouelleil A."/>
            <person name="Chapman S.B."/>
            <person name="Priest M."/>
            <person name="Young S.K."/>
            <person name="Wortman J."/>
            <person name="Nusbaum C."/>
            <person name="Birren B."/>
        </authorList>
    </citation>
    <scope>NUCLEOTIDE SEQUENCE [LARGE SCALE GENOMIC DNA]</scope>
    <source>
        <strain evidence="9 10">CBS 43764</strain>
    </source>
</reference>
<keyword evidence="5" id="KW-0539">Nucleus</keyword>
<evidence type="ECO:0000256" key="6">
    <source>
        <dbReference type="PROSITE-ProRule" id="PRU00042"/>
    </source>
</evidence>
<dbReference type="Pfam" id="PF04082">
    <property type="entry name" value="Fungal_trans"/>
    <property type="match status" value="1"/>
</dbReference>
<dbReference type="GeneID" id="27310562"/>
<sequence length="607" mass="68989">MTTSRPPACRICRLPFSRNILSQHNECCFCGRVFRRVDGAKRHVKSCPLRGNRPLPAHMKRGRKVHACDTCSRTKVSCDSKIPCTRCSSRNLNCTYRRLCNDPTHLANSIIGQELLSRDKNRNRLSFMLACTDPCAGPVDEVLITREPKDEAFQAPILDTPANLNPIADTIDPRVLFLSLIGPSFSTDLDFDDLNDAPERRTQDRLSLDKSDQELQELVSILAFELHQIAGQDTHLQSCVNTSCFDEFFTVPNFRDCIKVFFQREQLLATVIHGSTFRPNHVDPTLLLAVVVAGSVYLHYRQGSVGFTSFLLTLRAIAEKFVFQSVEELVGSTYEASSDAQRTLEICQAAYIVVTLQFCVKDVNIRQRLVTKCHPTLVDLLRNRKMTGTRHSAPGSEQSWHTFVYKESCIRLVHWVFINDAWFTLFSNHPPAMTFLDMSGHLPCRDELWNADCPEDFMRVVSQEGGAVGTPCLKSLMSGLLGEEWTEHTMALYGLLDVKHFLTIIFAFQHVIFHHHHLQTLVSLENSTSVLSRGLERWSELWRIASSRAEIQERNSLGLAKYSDELGFLFRRLIEAGDEESMQLKFLHRSVTYDTASLHQFVQKCAE</sequence>
<proteinExistence type="predicted"/>
<dbReference type="InterPro" id="IPR001138">
    <property type="entry name" value="Zn2Cys6_DnaBD"/>
</dbReference>
<dbReference type="STRING" id="253628.A0A0D2AK34"/>
<keyword evidence="2" id="KW-0862">Zinc</keyword>
<dbReference type="PROSITE" id="PS50157">
    <property type="entry name" value="ZINC_FINGER_C2H2_2"/>
    <property type="match status" value="1"/>
</dbReference>
<dbReference type="GO" id="GO:0006351">
    <property type="term" value="P:DNA-templated transcription"/>
    <property type="evidence" value="ECO:0007669"/>
    <property type="project" value="InterPro"/>
</dbReference>
<evidence type="ECO:0008006" key="11">
    <source>
        <dbReference type="Google" id="ProtNLM"/>
    </source>
</evidence>
<gene>
    <name evidence="9" type="ORF">PV09_02589</name>
</gene>
<evidence type="ECO:0000256" key="2">
    <source>
        <dbReference type="ARBA" id="ARBA00022833"/>
    </source>
</evidence>
<evidence type="ECO:0000256" key="3">
    <source>
        <dbReference type="ARBA" id="ARBA00023015"/>
    </source>
</evidence>
<dbReference type="VEuPathDB" id="FungiDB:PV09_02589"/>
<dbReference type="InParanoid" id="A0A0D2AK34"/>
<accession>A0A0D2AK34</accession>
<dbReference type="CDD" id="cd00067">
    <property type="entry name" value="GAL4"/>
    <property type="match status" value="1"/>
</dbReference>
<dbReference type="PANTHER" id="PTHR47660:SF2">
    <property type="entry name" value="TRANSCRIPTION FACTOR WITH C2H2 AND ZN(2)-CYS(6) DNA BINDING DOMAIN (EUROFUNG)"/>
    <property type="match status" value="1"/>
</dbReference>
<dbReference type="GO" id="GO:0000981">
    <property type="term" value="F:DNA-binding transcription factor activity, RNA polymerase II-specific"/>
    <property type="evidence" value="ECO:0007669"/>
    <property type="project" value="InterPro"/>
</dbReference>
<dbReference type="Proteomes" id="UP000053259">
    <property type="component" value="Unassembled WGS sequence"/>
</dbReference>
<evidence type="ECO:0000256" key="4">
    <source>
        <dbReference type="ARBA" id="ARBA00023163"/>
    </source>
</evidence>
<feature type="domain" description="Zn(2)-C6 fungal-type" evidence="7">
    <location>
        <begin position="67"/>
        <end position="96"/>
    </location>
</feature>
<dbReference type="RefSeq" id="XP_016216789.1">
    <property type="nucleotide sequence ID" value="XM_016355653.1"/>
</dbReference>
<evidence type="ECO:0000256" key="5">
    <source>
        <dbReference type="ARBA" id="ARBA00023242"/>
    </source>
</evidence>
<dbReference type="GO" id="GO:0008270">
    <property type="term" value="F:zinc ion binding"/>
    <property type="evidence" value="ECO:0007669"/>
    <property type="project" value="UniProtKB-KW"/>
</dbReference>